<comment type="caution">
    <text evidence="2">The sequence shown here is derived from an EMBL/GenBank/DDBJ whole genome shotgun (WGS) entry which is preliminary data.</text>
</comment>
<gene>
    <name evidence="2" type="ORF">CYY_007714</name>
</gene>
<dbReference type="AlphaFoldDB" id="A0A8J4V4P5"/>
<dbReference type="Proteomes" id="UP000695562">
    <property type="component" value="Unassembled WGS sequence"/>
</dbReference>
<organism evidence="2 3">
    <name type="scientific">Polysphondylium violaceum</name>
    <dbReference type="NCBI Taxonomy" id="133409"/>
    <lineage>
        <taxon>Eukaryota</taxon>
        <taxon>Amoebozoa</taxon>
        <taxon>Evosea</taxon>
        <taxon>Eumycetozoa</taxon>
        <taxon>Dictyostelia</taxon>
        <taxon>Dictyosteliales</taxon>
        <taxon>Dictyosteliaceae</taxon>
        <taxon>Polysphondylium</taxon>
    </lineage>
</organism>
<proteinExistence type="predicted"/>
<evidence type="ECO:0000313" key="2">
    <source>
        <dbReference type="EMBL" id="KAF2070964.1"/>
    </source>
</evidence>
<evidence type="ECO:0000256" key="1">
    <source>
        <dbReference type="SAM" id="SignalP"/>
    </source>
</evidence>
<sequence>MKITIFLLLLIFNFSWGNYLSLLVNRNNYWQLVKESFYSYNQNIVYDIEFPSKDTSVLLKFVVQPELVGHSINFTLYSYFNHQLNVAFNSINYQHSSGEGYLFQLCNPTLEIPFNLQLNNPNKGGVITLKAKVDNLVSCQAKNDSSVNDLPESFLKRNKLKEISYEIDYTTGESNILQPLLFLTLFLFLYQIL</sequence>
<keyword evidence="3" id="KW-1185">Reference proteome</keyword>
<dbReference type="EMBL" id="AJWJ01000427">
    <property type="protein sequence ID" value="KAF2070964.1"/>
    <property type="molecule type" value="Genomic_DNA"/>
</dbReference>
<reference evidence="2" key="1">
    <citation type="submission" date="2020-01" db="EMBL/GenBank/DDBJ databases">
        <title>Development of genomics and gene disruption for Polysphondylium violaceum indicates a role for the polyketide synthase stlB in stalk morphogenesis.</title>
        <authorList>
            <person name="Narita B."/>
            <person name="Kawabe Y."/>
            <person name="Kin K."/>
            <person name="Saito T."/>
            <person name="Gibbs R."/>
            <person name="Kuspa A."/>
            <person name="Muzny D."/>
            <person name="Queller D."/>
            <person name="Richards S."/>
            <person name="Strassman J."/>
            <person name="Sucgang R."/>
            <person name="Worley K."/>
            <person name="Schaap P."/>
        </authorList>
    </citation>
    <scope>NUCLEOTIDE SEQUENCE</scope>
    <source>
        <strain evidence="2">QSvi11</strain>
    </source>
</reference>
<feature type="chain" id="PRO_5035210500" description="Transmembrane protein" evidence="1">
    <location>
        <begin position="18"/>
        <end position="193"/>
    </location>
</feature>
<name>A0A8J4V4P5_9MYCE</name>
<protein>
    <recommendedName>
        <fullName evidence="4">Transmembrane protein</fullName>
    </recommendedName>
</protein>
<keyword evidence="1" id="KW-0732">Signal</keyword>
<accession>A0A8J4V4P5</accession>
<feature type="signal peptide" evidence="1">
    <location>
        <begin position="1"/>
        <end position="17"/>
    </location>
</feature>
<evidence type="ECO:0008006" key="4">
    <source>
        <dbReference type="Google" id="ProtNLM"/>
    </source>
</evidence>
<evidence type="ECO:0000313" key="3">
    <source>
        <dbReference type="Proteomes" id="UP000695562"/>
    </source>
</evidence>